<protein>
    <recommendedName>
        <fullName evidence="4">Secreted protein</fullName>
    </recommendedName>
</protein>
<proteinExistence type="predicted"/>
<accession>A0AAD3P4F0</accession>
<evidence type="ECO:0000313" key="2">
    <source>
        <dbReference type="EMBL" id="GMH01050.1"/>
    </source>
</evidence>
<keyword evidence="1" id="KW-0732">Signal</keyword>
<evidence type="ECO:0000256" key="1">
    <source>
        <dbReference type="SAM" id="SignalP"/>
    </source>
</evidence>
<name>A0AAD3P4F0_NEPGR</name>
<sequence>MPVVALRLLNWRVLIKAACGLLGGSKRGSICCWECVKKVLDSIFSPIVLIPEHPIQDGVHVPHVKIPLGCGLEIPGIRSLTRSALLLDTEAGQIPTS</sequence>
<dbReference type="Proteomes" id="UP001279734">
    <property type="component" value="Unassembled WGS sequence"/>
</dbReference>
<comment type="caution">
    <text evidence="2">The sequence shown here is derived from an EMBL/GenBank/DDBJ whole genome shotgun (WGS) entry which is preliminary data.</text>
</comment>
<evidence type="ECO:0008006" key="4">
    <source>
        <dbReference type="Google" id="ProtNLM"/>
    </source>
</evidence>
<reference evidence="2" key="1">
    <citation type="submission" date="2023-05" db="EMBL/GenBank/DDBJ databases">
        <title>Nepenthes gracilis genome sequencing.</title>
        <authorList>
            <person name="Fukushima K."/>
        </authorList>
    </citation>
    <scope>NUCLEOTIDE SEQUENCE</scope>
    <source>
        <strain evidence="2">SING2019-196</strain>
    </source>
</reference>
<keyword evidence="3" id="KW-1185">Reference proteome</keyword>
<feature type="signal peptide" evidence="1">
    <location>
        <begin position="1"/>
        <end position="20"/>
    </location>
</feature>
<evidence type="ECO:0000313" key="3">
    <source>
        <dbReference type="Proteomes" id="UP001279734"/>
    </source>
</evidence>
<feature type="chain" id="PRO_5042000523" description="Secreted protein" evidence="1">
    <location>
        <begin position="21"/>
        <end position="97"/>
    </location>
</feature>
<organism evidence="2 3">
    <name type="scientific">Nepenthes gracilis</name>
    <name type="common">Slender pitcher plant</name>
    <dbReference type="NCBI Taxonomy" id="150966"/>
    <lineage>
        <taxon>Eukaryota</taxon>
        <taxon>Viridiplantae</taxon>
        <taxon>Streptophyta</taxon>
        <taxon>Embryophyta</taxon>
        <taxon>Tracheophyta</taxon>
        <taxon>Spermatophyta</taxon>
        <taxon>Magnoliopsida</taxon>
        <taxon>eudicotyledons</taxon>
        <taxon>Gunneridae</taxon>
        <taxon>Pentapetalae</taxon>
        <taxon>Caryophyllales</taxon>
        <taxon>Nepenthaceae</taxon>
        <taxon>Nepenthes</taxon>
    </lineage>
</organism>
<dbReference type="AlphaFoldDB" id="A0AAD3P4F0"/>
<gene>
    <name evidence="2" type="ORF">Nepgr_002889</name>
</gene>
<dbReference type="EMBL" id="BSYO01000002">
    <property type="protein sequence ID" value="GMH01050.1"/>
    <property type="molecule type" value="Genomic_DNA"/>
</dbReference>